<gene>
    <name evidence="1" type="ORF">RchiOBHm_Chr4g0419341</name>
</gene>
<sequence>MMSSPVDKTFDHALIEGNPNHSSRLVHSLKFSWRFPEASLFQMPIPSSPSFNLRWQRLWRWTSFSSMPCNLQFHFSIINYFNLGNLHCFRDWILVSIQGSGYFVAEGLGRGSR</sequence>
<keyword evidence="2" id="KW-1185">Reference proteome</keyword>
<dbReference type="Proteomes" id="UP000238479">
    <property type="component" value="Chromosome 4"/>
</dbReference>
<evidence type="ECO:0000313" key="2">
    <source>
        <dbReference type="Proteomes" id="UP000238479"/>
    </source>
</evidence>
<accession>A0A2P6QXJ8</accession>
<reference evidence="1 2" key="1">
    <citation type="journal article" date="2018" name="Nat. Genet.">
        <title>The Rosa genome provides new insights in the design of modern roses.</title>
        <authorList>
            <person name="Bendahmane M."/>
        </authorList>
    </citation>
    <scope>NUCLEOTIDE SEQUENCE [LARGE SCALE GENOMIC DNA]</scope>
    <source>
        <strain evidence="2">cv. Old Blush</strain>
    </source>
</reference>
<name>A0A2P6QXJ8_ROSCH</name>
<evidence type="ECO:0000313" key="1">
    <source>
        <dbReference type="EMBL" id="PRQ38925.1"/>
    </source>
</evidence>
<organism evidence="1 2">
    <name type="scientific">Rosa chinensis</name>
    <name type="common">China rose</name>
    <dbReference type="NCBI Taxonomy" id="74649"/>
    <lineage>
        <taxon>Eukaryota</taxon>
        <taxon>Viridiplantae</taxon>
        <taxon>Streptophyta</taxon>
        <taxon>Embryophyta</taxon>
        <taxon>Tracheophyta</taxon>
        <taxon>Spermatophyta</taxon>
        <taxon>Magnoliopsida</taxon>
        <taxon>eudicotyledons</taxon>
        <taxon>Gunneridae</taxon>
        <taxon>Pentapetalae</taxon>
        <taxon>rosids</taxon>
        <taxon>fabids</taxon>
        <taxon>Rosales</taxon>
        <taxon>Rosaceae</taxon>
        <taxon>Rosoideae</taxon>
        <taxon>Rosoideae incertae sedis</taxon>
        <taxon>Rosa</taxon>
    </lineage>
</organism>
<dbReference type="AlphaFoldDB" id="A0A2P6QXJ8"/>
<proteinExistence type="predicted"/>
<protein>
    <submittedName>
        <fullName evidence="1">Uncharacterized protein</fullName>
    </submittedName>
</protein>
<dbReference type="EMBL" id="PDCK01000042">
    <property type="protein sequence ID" value="PRQ38925.1"/>
    <property type="molecule type" value="Genomic_DNA"/>
</dbReference>
<dbReference type="Gramene" id="PRQ38925">
    <property type="protein sequence ID" value="PRQ38925"/>
    <property type="gene ID" value="RchiOBHm_Chr4g0419341"/>
</dbReference>
<comment type="caution">
    <text evidence="1">The sequence shown here is derived from an EMBL/GenBank/DDBJ whole genome shotgun (WGS) entry which is preliminary data.</text>
</comment>